<evidence type="ECO:0000313" key="5">
    <source>
        <dbReference type="EMBL" id="SEA35371.1"/>
    </source>
</evidence>
<proteinExistence type="inferred from homology"/>
<dbReference type="Gene3D" id="3.40.190.10">
    <property type="entry name" value="Periplasmic binding protein-like II"/>
    <property type="match status" value="2"/>
</dbReference>
<dbReference type="Proteomes" id="UP000198703">
    <property type="component" value="Unassembled WGS sequence"/>
</dbReference>
<protein>
    <submittedName>
        <fullName evidence="5">Molybdenum ABC transporter, molybdate-binding protein</fullName>
    </submittedName>
</protein>
<dbReference type="NCBIfam" id="NF002917">
    <property type="entry name" value="PRK03537.1-3"/>
    <property type="match status" value="1"/>
</dbReference>
<evidence type="ECO:0000256" key="3">
    <source>
        <dbReference type="ARBA" id="ARBA00022729"/>
    </source>
</evidence>
<dbReference type="PANTHER" id="PTHR30632">
    <property type="entry name" value="MOLYBDATE-BINDING PERIPLASMIC PROTEIN"/>
    <property type="match status" value="1"/>
</dbReference>
<dbReference type="Pfam" id="PF13531">
    <property type="entry name" value="SBP_bac_11"/>
    <property type="match status" value="1"/>
</dbReference>
<dbReference type="GO" id="GO:0030973">
    <property type="term" value="F:molybdate ion binding"/>
    <property type="evidence" value="ECO:0007669"/>
    <property type="project" value="TreeGrafter"/>
</dbReference>
<evidence type="ECO:0000256" key="2">
    <source>
        <dbReference type="ARBA" id="ARBA00022723"/>
    </source>
</evidence>
<organism evidence="5 6">
    <name type="scientific">Rubrimonas cliftonensis</name>
    <dbReference type="NCBI Taxonomy" id="89524"/>
    <lineage>
        <taxon>Bacteria</taxon>
        <taxon>Pseudomonadati</taxon>
        <taxon>Pseudomonadota</taxon>
        <taxon>Alphaproteobacteria</taxon>
        <taxon>Rhodobacterales</taxon>
        <taxon>Paracoccaceae</taxon>
        <taxon>Rubrimonas</taxon>
    </lineage>
</organism>
<evidence type="ECO:0000256" key="1">
    <source>
        <dbReference type="ARBA" id="ARBA00009175"/>
    </source>
</evidence>
<dbReference type="NCBIfam" id="TIGR01256">
    <property type="entry name" value="modA"/>
    <property type="match status" value="1"/>
</dbReference>
<dbReference type="OrthoDB" id="516817at2"/>
<dbReference type="InterPro" id="IPR005950">
    <property type="entry name" value="ModA"/>
</dbReference>
<dbReference type="SUPFAM" id="SSF53850">
    <property type="entry name" value="Periplasmic binding protein-like II"/>
    <property type="match status" value="1"/>
</dbReference>
<feature type="signal peptide" evidence="4">
    <location>
        <begin position="1"/>
        <end position="18"/>
    </location>
</feature>
<evidence type="ECO:0000313" key="6">
    <source>
        <dbReference type="Proteomes" id="UP000198703"/>
    </source>
</evidence>
<dbReference type="EMBL" id="FNQM01000004">
    <property type="protein sequence ID" value="SEA35371.1"/>
    <property type="molecule type" value="Genomic_DNA"/>
</dbReference>
<dbReference type="PANTHER" id="PTHR30632:SF0">
    <property type="entry name" value="SULFATE-BINDING PROTEIN"/>
    <property type="match status" value="1"/>
</dbReference>
<feature type="chain" id="PRO_5011524621" evidence="4">
    <location>
        <begin position="19"/>
        <end position="266"/>
    </location>
</feature>
<dbReference type="RefSeq" id="WP_093252232.1">
    <property type="nucleotide sequence ID" value="NZ_FNQM01000004.1"/>
</dbReference>
<reference evidence="5 6" key="1">
    <citation type="submission" date="2016-10" db="EMBL/GenBank/DDBJ databases">
        <authorList>
            <person name="de Groot N.N."/>
        </authorList>
    </citation>
    <scope>NUCLEOTIDE SEQUENCE [LARGE SCALE GENOMIC DNA]</scope>
    <source>
        <strain evidence="5 6">DSM 15345</strain>
    </source>
</reference>
<dbReference type="STRING" id="89524.SAMN05444370_104231"/>
<dbReference type="GO" id="GO:0015689">
    <property type="term" value="P:molybdate ion transport"/>
    <property type="evidence" value="ECO:0007669"/>
    <property type="project" value="InterPro"/>
</dbReference>
<comment type="similarity">
    <text evidence="1">Belongs to the bacterial solute-binding protein ModA family.</text>
</comment>
<keyword evidence="3 4" id="KW-0732">Signal</keyword>
<gene>
    <name evidence="5" type="ORF">SAMN05444370_104231</name>
</gene>
<sequence length="266" mass="27246">MIRAVAVMAALAAGSASAEPVLLHAAGSLRAALSEVAADYAAAEGVEVTTVFAASGTLRQRIEGGEAAQVFASANMAHPTRLTEAGAAGPVALFARNSLCALTAPGVTTTTDTLLDAMLSDAARVGTSTPKADPSGDYAFELFAKAEALRPGARAALEAKALQLTGAPDSPKAPEGRNQYAWVMSERKADLFLTYCTNAVLARAEAPELEIVQIPPALSVGADYGLTVMRGAPEAAWRLALHILSPAGQAVLARYGFESGALPRAD</sequence>
<dbReference type="InterPro" id="IPR050682">
    <property type="entry name" value="ModA/WtpA"/>
</dbReference>
<accession>A0A1H4AI07</accession>
<name>A0A1H4AI07_9RHOB</name>
<keyword evidence="6" id="KW-1185">Reference proteome</keyword>
<dbReference type="AlphaFoldDB" id="A0A1H4AI07"/>
<keyword evidence="2" id="KW-0479">Metal-binding</keyword>
<evidence type="ECO:0000256" key="4">
    <source>
        <dbReference type="SAM" id="SignalP"/>
    </source>
</evidence>
<dbReference type="GO" id="GO:0046872">
    <property type="term" value="F:metal ion binding"/>
    <property type="evidence" value="ECO:0007669"/>
    <property type="project" value="UniProtKB-KW"/>
</dbReference>